<keyword evidence="1" id="KW-0472">Membrane</keyword>
<feature type="transmembrane region" description="Helical" evidence="1">
    <location>
        <begin position="17"/>
        <end position="38"/>
    </location>
</feature>
<reference evidence="2" key="1">
    <citation type="submission" date="2020-11" db="EMBL/GenBank/DDBJ databases">
        <title>Isolation and identification of active actinomycetes.</title>
        <authorList>
            <person name="Sun X."/>
        </authorList>
    </citation>
    <scope>NUCLEOTIDE SEQUENCE</scope>
    <source>
        <strain evidence="2">NEAU-A11</strain>
    </source>
</reference>
<organism evidence="2 3">
    <name type="scientific">Actinoplanes aureus</name>
    <dbReference type="NCBI Taxonomy" id="2792083"/>
    <lineage>
        <taxon>Bacteria</taxon>
        <taxon>Bacillati</taxon>
        <taxon>Actinomycetota</taxon>
        <taxon>Actinomycetes</taxon>
        <taxon>Micromonosporales</taxon>
        <taxon>Micromonosporaceae</taxon>
        <taxon>Actinoplanes</taxon>
    </lineage>
</organism>
<dbReference type="Pfam" id="PF19560">
    <property type="entry name" value="DUF6082"/>
    <property type="match status" value="1"/>
</dbReference>
<keyword evidence="1" id="KW-1133">Transmembrane helix</keyword>
<keyword evidence="1" id="KW-0812">Transmembrane</keyword>
<dbReference type="Proteomes" id="UP000598146">
    <property type="component" value="Unassembled WGS sequence"/>
</dbReference>
<keyword evidence="3" id="KW-1185">Reference proteome</keyword>
<comment type="caution">
    <text evidence="2">The sequence shown here is derived from an EMBL/GenBank/DDBJ whole genome shotgun (WGS) entry which is preliminary data.</text>
</comment>
<dbReference type="PROSITE" id="PS51257">
    <property type="entry name" value="PROKAR_LIPOPROTEIN"/>
    <property type="match status" value="1"/>
</dbReference>
<dbReference type="EMBL" id="JADQTO010000013">
    <property type="protein sequence ID" value="MBG0564917.1"/>
    <property type="molecule type" value="Genomic_DNA"/>
</dbReference>
<feature type="transmembrane region" description="Helical" evidence="1">
    <location>
        <begin position="58"/>
        <end position="80"/>
    </location>
</feature>
<protein>
    <submittedName>
        <fullName evidence="2">Uncharacterized protein</fullName>
    </submittedName>
</protein>
<name>A0A931CBH5_9ACTN</name>
<dbReference type="RefSeq" id="WP_196416707.1">
    <property type="nucleotide sequence ID" value="NZ_JADQTO010000013.1"/>
</dbReference>
<evidence type="ECO:0000313" key="3">
    <source>
        <dbReference type="Proteomes" id="UP000598146"/>
    </source>
</evidence>
<evidence type="ECO:0000256" key="1">
    <source>
        <dbReference type="SAM" id="Phobius"/>
    </source>
</evidence>
<dbReference type="InterPro" id="IPR045728">
    <property type="entry name" value="DUF6082"/>
</dbReference>
<gene>
    <name evidence="2" type="ORF">I4J89_26050</name>
</gene>
<proteinExistence type="predicted"/>
<sequence>MAKRDAFRPNAVTGKKIAWWAATAAALGIACVIGPLFYLLSPAMTDQDITRVSDLGQAYGILSAALSAITLGVVATSLVYQARQERSYRIDAIRQRQKDLLSLAIEEPEVFGPCIDGDFAKSESSEEVRRYLFTTLILSYGLAGYEMGYFSKEHLREEFARPMFRGPVGRQLWEKRRKVLSAQATTDAESYNAIFEAEYQRALEELAGETTPKEASTDPPK</sequence>
<dbReference type="AlphaFoldDB" id="A0A931CBH5"/>
<evidence type="ECO:0000313" key="2">
    <source>
        <dbReference type="EMBL" id="MBG0564917.1"/>
    </source>
</evidence>
<accession>A0A931CBH5</accession>